<organism evidence="1 2">
    <name type="scientific">Marasmius tenuissimus</name>
    <dbReference type="NCBI Taxonomy" id="585030"/>
    <lineage>
        <taxon>Eukaryota</taxon>
        <taxon>Fungi</taxon>
        <taxon>Dikarya</taxon>
        <taxon>Basidiomycota</taxon>
        <taxon>Agaricomycotina</taxon>
        <taxon>Agaricomycetes</taxon>
        <taxon>Agaricomycetidae</taxon>
        <taxon>Agaricales</taxon>
        <taxon>Marasmiineae</taxon>
        <taxon>Marasmiaceae</taxon>
        <taxon>Marasmius</taxon>
    </lineage>
</organism>
<evidence type="ECO:0000313" key="2">
    <source>
        <dbReference type="Proteomes" id="UP001437256"/>
    </source>
</evidence>
<protein>
    <submittedName>
        <fullName evidence="1">Uncharacterized protein</fullName>
    </submittedName>
</protein>
<gene>
    <name evidence="1" type="ORF">AAF712_010946</name>
</gene>
<keyword evidence="2" id="KW-1185">Reference proteome</keyword>
<proteinExistence type="predicted"/>
<accession>A0ABR2ZMI0</accession>
<dbReference type="Proteomes" id="UP001437256">
    <property type="component" value="Unassembled WGS sequence"/>
</dbReference>
<name>A0ABR2ZMI0_9AGAR</name>
<evidence type="ECO:0000313" key="1">
    <source>
        <dbReference type="EMBL" id="KAL0062189.1"/>
    </source>
</evidence>
<comment type="caution">
    <text evidence="1">The sequence shown here is derived from an EMBL/GenBank/DDBJ whole genome shotgun (WGS) entry which is preliminary data.</text>
</comment>
<sequence>MIIFDRLTELTIVVLGNIIECKAPSHPWDTVQNEIFERLECPSLTSLELRSRIFHHLDFTPEQEEKRYLLTVTFADFVSRSKLSTRLESFDLVGFKMKDWQVLDVLEAIPGVREVKIGEWIGYGPMVLEEPTSPIFTKYFFEELRRDVVPVGAATILVPDLKVLRIEFYRKLWDKIPELVEELGRWIEVYKV</sequence>
<dbReference type="EMBL" id="JBBXMP010000112">
    <property type="protein sequence ID" value="KAL0062189.1"/>
    <property type="molecule type" value="Genomic_DNA"/>
</dbReference>
<reference evidence="1 2" key="1">
    <citation type="submission" date="2024-05" db="EMBL/GenBank/DDBJ databases">
        <title>A draft genome resource for the thread blight pathogen Marasmius tenuissimus strain MS-2.</title>
        <authorList>
            <person name="Yulfo-Soto G.E."/>
            <person name="Baruah I.K."/>
            <person name="Amoako-Attah I."/>
            <person name="Bukari Y."/>
            <person name="Meinhardt L.W."/>
            <person name="Bailey B.A."/>
            <person name="Cohen S.P."/>
        </authorList>
    </citation>
    <scope>NUCLEOTIDE SEQUENCE [LARGE SCALE GENOMIC DNA]</scope>
    <source>
        <strain evidence="1 2">MS-2</strain>
    </source>
</reference>